<reference evidence="8 9" key="1">
    <citation type="submission" date="2019-07" db="EMBL/GenBank/DDBJ databases">
        <title>Lentzea xizangensis sp. nov., isolated from Qinghai-Tibetan Plateau Soils.</title>
        <authorList>
            <person name="Huang J."/>
        </authorList>
    </citation>
    <scope>NUCLEOTIDE SEQUENCE [LARGE SCALE GENOMIC DNA]</scope>
    <source>
        <strain evidence="8 9">FXJ1.1311</strain>
    </source>
</reference>
<evidence type="ECO:0000313" key="9">
    <source>
        <dbReference type="Proteomes" id="UP000316639"/>
    </source>
</evidence>
<evidence type="ECO:0000256" key="2">
    <source>
        <dbReference type="ARBA" id="ARBA00022617"/>
    </source>
</evidence>
<proteinExistence type="inferred from homology"/>
<keyword evidence="4 7" id="KW-0560">Oxidoreductase</keyword>
<accession>A0A563EHU2</accession>
<dbReference type="PANTHER" id="PTHR46696">
    <property type="entry name" value="P450, PUTATIVE (EUROFUNG)-RELATED"/>
    <property type="match status" value="1"/>
</dbReference>
<dbReference type="PRINTS" id="PR00385">
    <property type="entry name" value="P450"/>
</dbReference>
<dbReference type="GO" id="GO:0005506">
    <property type="term" value="F:iron ion binding"/>
    <property type="evidence" value="ECO:0007669"/>
    <property type="project" value="InterPro"/>
</dbReference>
<dbReference type="InterPro" id="IPR001128">
    <property type="entry name" value="Cyt_P450"/>
</dbReference>
<dbReference type="EMBL" id="VOBR01000036">
    <property type="protein sequence ID" value="TWP46068.1"/>
    <property type="molecule type" value="Genomic_DNA"/>
</dbReference>
<dbReference type="PANTHER" id="PTHR46696:SF1">
    <property type="entry name" value="CYTOCHROME P450 YJIB-RELATED"/>
    <property type="match status" value="1"/>
</dbReference>
<dbReference type="InterPro" id="IPR002397">
    <property type="entry name" value="Cyt_P450_B"/>
</dbReference>
<protein>
    <submittedName>
        <fullName evidence="8">Cytochrome P450</fullName>
    </submittedName>
</protein>
<name>A0A563EHU2_9PSEU</name>
<dbReference type="Proteomes" id="UP000316639">
    <property type="component" value="Unassembled WGS sequence"/>
</dbReference>
<dbReference type="PRINTS" id="PR00359">
    <property type="entry name" value="BP450"/>
</dbReference>
<evidence type="ECO:0000256" key="3">
    <source>
        <dbReference type="ARBA" id="ARBA00022723"/>
    </source>
</evidence>
<evidence type="ECO:0000256" key="7">
    <source>
        <dbReference type="RuleBase" id="RU000461"/>
    </source>
</evidence>
<dbReference type="OrthoDB" id="3666864at2"/>
<keyword evidence="6 7" id="KW-0503">Monooxygenase</keyword>
<dbReference type="SUPFAM" id="SSF48264">
    <property type="entry name" value="Cytochrome P450"/>
    <property type="match status" value="1"/>
</dbReference>
<evidence type="ECO:0000256" key="6">
    <source>
        <dbReference type="ARBA" id="ARBA00023033"/>
    </source>
</evidence>
<comment type="similarity">
    <text evidence="1 7">Belongs to the cytochrome P450 family.</text>
</comment>
<dbReference type="GO" id="GO:0020037">
    <property type="term" value="F:heme binding"/>
    <property type="evidence" value="ECO:0007669"/>
    <property type="project" value="InterPro"/>
</dbReference>
<gene>
    <name evidence="8" type="ORF">FKR81_37510</name>
</gene>
<dbReference type="Gene3D" id="1.10.630.10">
    <property type="entry name" value="Cytochrome P450"/>
    <property type="match status" value="1"/>
</dbReference>
<organism evidence="8 9">
    <name type="scientific">Lentzea tibetensis</name>
    <dbReference type="NCBI Taxonomy" id="2591470"/>
    <lineage>
        <taxon>Bacteria</taxon>
        <taxon>Bacillati</taxon>
        <taxon>Actinomycetota</taxon>
        <taxon>Actinomycetes</taxon>
        <taxon>Pseudonocardiales</taxon>
        <taxon>Pseudonocardiaceae</taxon>
        <taxon>Lentzea</taxon>
    </lineage>
</organism>
<keyword evidence="5 7" id="KW-0408">Iron</keyword>
<keyword evidence="2 7" id="KW-0349">Heme</keyword>
<evidence type="ECO:0000256" key="4">
    <source>
        <dbReference type="ARBA" id="ARBA00023002"/>
    </source>
</evidence>
<keyword evidence="3 7" id="KW-0479">Metal-binding</keyword>
<keyword evidence="9" id="KW-1185">Reference proteome</keyword>
<dbReference type="FunFam" id="1.10.630.10:FF:000018">
    <property type="entry name" value="Cytochrome P450 monooxygenase"/>
    <property type="match status" value="1"/>
</dbReference>
<sequence>MLSMSTQHLIGGELRGSEHHHAEDEARAACPVHQARMPNGIELTVVTAGLEQARQVLSDDRLSKDSGSINAEQVRQLEALGLPPGVSVMFGQSMLFSDDPQHRRLRKLAGLTFGTRRVQQLRPHIERLTRDLIDTLPTGVPVDLITALAVPLPLQVICELLGIPERDWPALREWTEDLMTEDRELTLPASRAIGAYFQHQLLPAKRENPDDRLLSALVVASADGDTLSADELLAMSVLLVTAGHESTTNLIGNVVYELLRRDLWGAVAADTGLVDKAIEETLRWDPPVRNTPHRIAREDLEIGGRTVPEGSLLVVNLGAPSRCPATVDQPDEFLLTRDESPHVTFGHGIHFCLGAHLARVETQIVLRQLVQRFPHARLVTNEAPARRPSAIMSGYEYVHVVWES</sequence>
<dbReference type="GO" id="GO:0004497">
    <property type="term" value="F:monooxygenase activity"/>
    <property type="evidence" value="ECO:0007669"/>
    <property type="project" value="UniProtKB-KW"/>
</dbReference>
<evidence type="ECO:0000256" key="1">
    <source>
        <dbReference type="ARBA" id="ARBA00010617"/>
    </source>
</evidence>
<evidence type="ECO:0000313" key="8">
    <source>
        <dbReference type="EMBL" id="TWP46068.1"/>
    </source>
</evidence>
<dbReference type="InterPro" id="IPR017972">
    <property type="entry name" value="Cyt_P450_CS"/>
</dbReference>
<dbReference type="CDD" id="cd11029">
    <property type="entry name" value="CYP107-like"/>
    <property type="match status" value="1"/>
</dbReference>
<dbReference type="PROSITE" id="PS00086">
    <property type="entry name" value="CYTOCHROME_P450"/>
    <property type="match status" value="1"/>
</dbReference>
<evidence type="ECO:0000256" key="5">
    <source>
        <dbReference type="ARBA" id="ARBA00023004"/>
    </source>
</evidence>
<dbReference type="GO" id="GO:0016705">
    <property type="term" value="F:oxidoreductase activity, acting on paired donors, with incorporation or reduction of molecular oxygen"/>
    <property type="evidence" value="ECO:0007669"/>
    <property type="project" value="InterPro"/>
</dbReference>
<dbReference type="InterPro" id="IPR036396">
    <property type="entry name" value="Cyt_P450_sf"/>
</dbReference>
<dbReference type="Pfam" id="PF00067">
    <property type="entry name" value="p450"/>
    <property type="match status" value="1"/>
</dbReference>
<dbReference type="AlphaFoldDB" id="A0A563EHU2"/>
<comment type="caution">
    <text evidence="8">The sequence shown here is derived from an EMBL/GenBank/DDBJ whole genome shotgun (WGS) entry which is preliminary data.</text>
</comment>